<dbReference type="Pfam" id="PF13454">
    <property type="entry name" value="NAD_binding_9"/>
    <property type="match status" value="1"/>
</dbReference>
<name>A0A318PBX1_SERPL</name>
<dbReference type="RefSeq" id="WP_004951586.1">
    <property type="nucleotide sequence ID" value="NZ_PESE01000008.1"/>
</dbReference>
<organism evidence="2 3">
    <name type="scientific">Serratia plymuthica</name>
    <dbReference type="NCBI Taxonomy" id="82996"/>
    <lineage>
        <taxon>Bacteria</taxon>
        <taxon>Pseudomonadati</taxon>
        <taxon>Pseudomonadota</taxon>
        <taxon>Gammaproteobacteria</taxon>
        <taxon>Enterobacterales</taxon>
        <taxon>Yersiniaceae</taxon>
        <taxon>Serratia</taxon>
    </lineage>
</organism>
<evidence type="ECO:0000259" key="1">
    <source>
        <dbReference type="Pfam" id="PF13454"/>
    </source>
</evidence>
<dbReference type="InterPro" id="IPR052189">
    <property type="entry name" value="L-asp_N-monooxygenase_NS-form"/>
</dbReference>
<gene>
    <name evidence="2" type="ORF">CT690_21290</name>
</gene>
<feature type="domain" description="FAD-dependent urate hydroxylase HpyO/Asp monooxygenase CreE-like FAD/NAD(P)-binding" evidence="1">
    <location>
        <begin position="7"/>
        <end position="178"/>
    </location>
</feature>
<dbReference type="EMBL" id="PESE01000008">
    <property type="protein sequence ID" value="PYD36997.1"/>
    <property type="molecule type" value="Genomic_DNA"/>
</dbReference>
<sequence length="615" mass="69317">MKTMQIAIVGAGPRGLNVLERFVELIHKENFSENITLHLIDPGIPGEGCHPSIQPSHLLVNTVSSQITLYAPESLALAQGGESFIDWAKSQNYRRLENEFKQIPAGTLLNDMDYLPRNLLGKYLHHFYQRLCSMLPASVNLVVHRTEVLDIVHDGIYKLTLKNRQPLVADFVFLTTGHGYRKPTEADLTFRKFVDSHQQQNPLLAYYPTPYPIANLDSVKPQATVLIQGFGLTAHDTISAFTLGRGGRYQQTPNGLIYLPSGREPKLRLISRQCLPFAGRGINQKGLTGRHQAQFFTPQAVDIIRQQTLLKTGDPRLNFEQDLLPLLLKEMAYAWRCAVVKKKVSTQTFTPTAEEIASVRAIIWPLEGKTFNSFTEYAAFFRLSIEHDLQEALNGNMNSPVKAATDTLRDVRESLRRSVEYGGLLPASHRYFIEQFNPIINRISFGPPVRRNQELLALMDADILTLAGGPGSSITSDERTGKFIVRSIFNQEHWLEQADVIISARLDNYSPLTDASPLSSQLLKRAIIRPFRNGDYHPGGIAIDENLNPLDAEGNPQKQLWAMGFLVEGPHYYTHALPRPHMDSRQVTDAEIGVRSCLRQIRQHIEQKNQMVTFL</sequence>
<evidence type="ECO:0000313" key="2">
    <source>
        <dbReference type="EMBL" id="PYD36997.1"/>
    </source>
</evidence>
<dbReference type="PANTHER" id="PTHR40254">
    <property type="entry name" value="BLR0577 PROTEIN"/>
    <property type="match status" value="1"/>
</dbReference>
<proteinExistence type="predicted"/>
<dbReference type="PANTHER" id="PTHR40254:SF1">
    <property type="entry name" value="BLR0577 PROTEIN"/>
    <property type="match status" value="1"/>
</dbReference>
<evidence type="ECO:0000313" key="3">
    <source>
        <dbReference type="Proteomes" id="UP000248196"/>
    </source>
</evidence>
<comment type="caution">
    <text evidence="2">The sequence shown here is derived from an EMBL/GenBank/DDBJ whole genome shotgun (WGS) entry which is preliminary data.</text>
</comment>
<dbReference type="SUPFAM" id="SSF51905">
    <property type="entry name" value="FAD/NAD(P)-binding domain"/>
    <property type="match status" value="1"/>
</dbReference>
<dbReference type="AlphaFoldDB" id="A0A318PBX1"/>
<dbReference type="OrthoDB" id="6309046at2"/>
<dbReference type="Proteomes" id="UP000248196">
    <property type="component" value="Unassembled WGS sequence"/>
</dbReference>
<dbReference type="InterPro" id="IPR036188">
    <property type="entry name" value="FAD/NAD-bd_sf"/>
</dbReference>
<protein>
    <recommendedName>
        <fullName evidence="1">FAD-dependent urate hydroxylase HpyO/Asp monooxygenase CreE-like FAD/NAD(P)-binding domain-containing protein</fullName>
    </recommendedName>
</protein>
<accession>A0A318PBX1</accession>
<dbReference type="InterPro" id="IPR038732">
    <property type="entry name" value="HpyO/CreE_NAD-binding"/>
</dbReference>
<reference evidence="2 3" key="1">
    <citation type="submission" date="2017-11" db="EMBL/GenBank/DDBJ databases">
        <title>Genome sequence of the oocydin A producing rhizobacterium Serratia plymuthica 4Rx5.</title>
        <authorList>
            <person name="Matilla M.A."/>
            <person name="Udaondo Z."/>
            <person name="Salmond G.P.C."/>
        </authorList>
    </citation>
    <scope>NUCLEOTIDE SEQUENCE [LARGE SCALE GENOMIC DNA]</scope>
    <source>
        <strain evidence="2 3">4Rx5</strain>
    </source>
</reference>